<dbReference type="EMBL" id="LAZR01031601">
    <property type="protein sequence ID" value="KKL53287.1"/>
    <property type="molecule type" value="Genomic_DNA"/>
</dbReference>
<gene>
    <name evidence="1" type="ORF">LCGC14_2276980</name>
</gene>
<proteinExistence type="predicted"/>
<protein>
    <submittedName>
        <fullName evidence="1">Uncharacterized protein</fullName>
    </submittedName>
</protein>
<feature type="non-terminal residue" evidence="1">
    <location>
        <position position="36"/>
    </location>
</feature>
<evidence type="ECO:0000313" key="1">
    <source>
        <dbReference type="EMBL" id="KKL53287.1"/>
    </source>
</evidence>
<name>A0A0F9FQJ4_9ZZZZ</name>
<organism evidence="1">
    <name type="scientific">marine sediment metagenome</name>
    <dbReference type="NCBI Taxonomy" id="412755"/>
    <lineage>
        <taxon>unclassified sequences</taxon>
        <taxon>metagenomes</taxon>
        <taxon>ecological metagenomes</taxon>
    </lineage>
</organism>
<reference evidence="1" key="1">
    <citation type="journal article" date="2015" name="Nature">
        <title>Complex archaea that bridge the gap between prokaryotes and eukaryotes.</title>
        <authorList>
            <person name="Spang A."/>
            <person name="Saw J.H."/>
            <person name="Jorgensen S.L."/>
            <person name="Zaremba-Niedzwiedzka K."/>
            <person name="Martijn J."/>
            <person name="Lind A.E."/>
            <person name="van Eijk R."/>
            <person name="Schleper C."/>
            <person name="Guy L."/>
            <person name="Ettema T.J."/>
        </authorList>
    </citation>
    <scope>NUCLEOTIDE SEQUENCE</scope>
</reference>
<dbReference type="AlphaFoldDB" id="A0A0F9FQJ4"/>
<accession>A0A0F9FQJ4</accession>
<comment type="caution">
    <text evidence="1">The sequence shown here is derived from an EMBL/GenBank/DDBJ whole genome shotgun (WGS) entry which is preliminary data.</text>
</comment>
<sequence>MTAETERSRRLRRLVAAEYLGNPPTGHNITELFQEY</sequence>